<evidence type="ECO:0000259" key="2">
    <source>
        <dbReference type="Pfam" id="PF12706"/>
    </source>
</evidence>
<dbReference type="GO" id="GO:0005737">
    <property type="term" value="C:cytoplasm"/>
    <property type="evidence" value="ECO:0007669"/>
    <property type="project" value="TreeGrafter"/>
</dbReference>
<gene>
    <name evidence="3" type="ORF">BHK69_26450</name>
</gene>
<dbReference type="InterPro" id="IPR036866">
    <property type="entry name" value="RibonucZ/Hydroxyglut_hydro"/>
</dbReference>
<reference evidence="3 4" key="1">
    <citation type="journal article" date="2015" name="Antonie Van Leeuwenhoek">
        <title>Bosea vaviloviae sp. nov., a new species of slow-growing rhizobia isolated from nodules of the relict species Vavilovia formosa (Stev.) Fed.</title>
        <authorList>
            <person name="Safronova V.I."/>
            <person name="Kuznetsova I.G."/>
            <person name="Sazanova A.L."/>
            <person name="Kimeklis A.K."/>
            <person name="Belimov A.A."/>
            <person name="Andronov E.E."/>
            <person name="Pinaev A.G."/>
            <person name="Chizhevskaya E.P."/>
            <person name="Pukhaev A.R."/>
            <person name="Popov K.P."/>
            <person name="Willems A."/>
            <person name="Tikhonovich I.A."/>
        </authorList>
    </citation>
    <scope>NUCLEOTIDE SEQUENCE [LARGE SCALE GENOMIC DNA]</scope>
    <source>
        <strain evidence="3 4">Vaf18</strain>
    </source>
</reference>
<accession>A0A1D7U843</accession>
<dbReference type="PANTHER" id="PTHR15032">
    <property type="entry name" value="N-ACYL-PHOSPHATIDYLETHANOLAMINE-HYDROLYZING PHOSPHOLIPASE D"/>
    <property type="match status" value="1"/>
</dbReference>
<dbReference type="EMBL" id="CP017147">
    <property type="protein sequence ID" value="AOO83509.1"/>
    <property type="molecule type" value="Genomic_DNA"/>
</dbReference>
<dbReference type="KEGG" id="bvv:BHK69_26450"/>
<dbReference type="RefSeq" id="WP_069692709.1">
    <property type="nucleotide sequence ID" value="NZ_CP017147.1"/>
</dbReference>
<dbReference type="Pfam" id="PF12706">
    <property type="entry name" value="Lactamase_B_2"/>
    <property type="match status" value="1"/>
</dbReference>
<dbReference type="SUPFAM" id="SSF56281">
    <property type="entry name" value="Metallo-hydrolase/oxidoreductase"/>
    <property type="match status" value="1"/>
</dbReference>
<feature type="chain" id="PRO_5009100036" description="Metallo-beta-lactamase domain-containing protein" evidence="1">
    <location>
        <begin position="25"/>
        <end position="352"/>
    </location>
</feature>
<dbReference type="AlphaFoldDB" id="A0A1D7U843"/>
<keyword evidence="1" id="KW-0732">Signal</keyword>
<dbReference type="Gene3D" id="3.60.15.10">
    <property type="entry name" value="Ribonuclease Z/Hydroxyacylglutathione hydrolase-like"/>
    <property type="match status" value="1"/>
</dbReference>
<feature type="signal peptide" evidence="1">
    <location>
        <begin position="1"/>
        <end position="24"/>
    </location>
</feature>
<feature type="domain" description="Metallo-beta-lactamase" evidence="2">
    <location>
        <begin position="110"/>
        <end position="310"/>
    </location>
</feature>
<dbReference type="InterPro" id="IPR001279">
    <property type="entry name" value="Metallo-B-lactamas"/>
</dbReference>
<dbReference type="STRING" id="1526658.BHK69_26450"/>
<evidence type="ECO:0000313" key="4">
    <source>
        <dbReference type="Proteomes" id="UP000094969"/>
    </source>
</evidence>
<evidence type="ECO:0000256" key="1">
    <source>
        <dbReference type="SAM" id="SignalP"/>
    </source>
</evidence>
<dbReference type="Proteomes" id="UP000094969">
    <property type="component" value="Chromosome"/>
</dbReference>
<dbReference type="PANTHER" id="PTHR15032:SF4">
    <property type="entry name" value="N-ACYL-PHOSPHATIDYLETHANOLAMINE-HYDROLYZING PHOSPHOLIPASE D"/>
    <property type="match status" value="1"/>
</dbReference>
<evidence type="ECO:0000313" key="3">
    <source>
        <dbReference type="EMBL" id="AOO83509.1"/>
    </source>
</evidence>
<proteinExistence type="predicted"/>
<sequence length="352" mass="39386">MNRRKLLSFFGLAALLGSTGTAWAMLSRSRNPYYQGPATAHFDGLSFSDGRPVTKGLLDVWRWQTSKREREAFPVRYPAPPQDKPPARVEGVRIVHLGHASFLYQVAGLNLLIDPVYAQRASPFSFAGPKRVNEPGVAFDDLPKIDIVLITHNHYDHLDLATLARIHARDMPRMIMPLGNDTIVKARIPDALTQAHDWGDRVALSDKISATLVPTYHWSARGALDRRMALWCSFVIETGGTKVFHIGDTGYHDGSLYEQLGREHGPFDLAVLPIGAYEPRWFMSDNHMNPEEAVKVMTSLRARQAIGHHWGTFQLTDEGIERPPEALKAALAQAGLPEERFRPMRPGLSWTA</sequence>
<protein>
    <recommendedName>
        <fullName evidence="2">Metallo-beta-lactamase domain-containing protein</fullName>
    </recommendedName>
</protein>
<organism evidence="3 4">
    <name type="scientific">Bosea vaviloviae</name>
    <dbReference type="NCBI Taxonomy" id="1526658"/>
    <lineage>
        <taxon>Bacteria</taxon>
        <taxon>Pseudomonadati</taxon>
        <taxon>Pseudomonadota</taxon>
        <taxon>Alphaproteobacteria</taxon>
        <taxon>Hyphomicrobiales</taxon>
        <taxon>Boseaceae</taxon>
        <taxon>Bosea</taxon>
    </lineage>
</organism>
<dbReference type="OrthoDB" id="9805728at2"/>
<keyword evidence="4" id="KW-1185">Reference proteome</keyword>
<name>A0A1D7U843_9HYPH</name>